<dbReference type="PANTHER" id="PTHR23058">
    <property type="entry name" value="PEROXISOMAL MEMBRANE PROTEIN PEX14"/>
    <property type="match status" value="1"/>
</dbReference>
<sequence>MPAPEEETKNSTSIVRDEIVETAINFLKNPKVASTPLASKQNFLKRKGLTDQEIQIACEKSGAYELHESQITESPRVPSRSLISRSYDQVQYKSFFERLKEVVQNAALLSAVIYAIYMFYKKFISPFLFGKKKNVEERIDELNKTVINSVGEVKSDLTTVKIEIERLNQNTESGLQRELVDLKSEIATVKGLLLSRKQFPPVSHSPVVPPSIPAWQMSSVQGDPNDVNDNKSEDLMEMGSGSGSEPEHDTKKSDSSLEIISGVGDQL</sequence>
<protein>
    <recommendedName>
        <fullName evidence="7 10">Peroxisomal membrane protein PEX14</fullName>
    </recommendedName>
    <alternativeName>
        <fullName evidence="8 10">Peroxin-14</fullName>
    </alternativeName>
</protein>
<evidence type="ECO:0000256" key="2">
    <source>
        <dbReference type="ARBA" id="ARBA00022448"/>
    </source>
</evidence>
<evidence type="ECO:0000256" key="4">
    <source>
        <dbReference type="ARBA" id="ARBA00023010"/>
    </source>
</evidence>
<comment type="subcellular location">
    <subcellularLocation>
        <location evidence="9 10">Peroxisome membrane</location>
    </subcellularLocation>
</comment>
<keyword evidence="2 10" id="KW-0813">Transport</keyword>
<dbReference type="OrthoDB" id="441517at2759"/>
<evidence type="ECO:0000256" key="8">
    <source>
        <dbReference type="ARBA" id="ARBA00029691"/>
    </source>
</evidence>
<dbReference type="GO" id="GO:0016560">
    <property type="term" value="P:protein import into peroxisome matrix, docking"/>
    <property type="evidence" value="ECO:0007669"/>
    <property type="project" value="UniProtKB-UniRule"/>
</dbReference>
<evidence type="ECO:0000256" key="3">
    <source>
        <dbReference type="ARBA" id="ARBA00022927"/>
    </source>
</evidence>
<evidence type="ECO:0000256" key="7">
    <source>
        <dbReference type="ARBA" id="ARBA00029502"/>
    </source>
</evidence>
<dbReference type="InterPro" id="IPR036388">
    <property type="entry name" value="WH-like_DNA-bd_sf"/>
</dbReference>
<dbReference type="GO" id="GO:1990429">
    <property type="term" value="C:peroxisomal importomer complex"/>
    <property type="evidence" value="ECO:0007669"/>
    <property type="project" value="TreeGrafter"/>
</dbReference>
<accession>A0A7F5REM2</accession>
<dbReference type="Pfam" id="PF04695">
    <property type="entry name" value="Pex14_N"/>
    <property type="match status" value="1"/>
</dbReference>
<evidence type="ECO:0000256" key="5">
    <source>
        <dbReference type="ARBA" id="ARBA00023136"/>
    </source>
</evidence>
<keyword evidence="4" id="KW-0811">Translocation</keyword>
<keyword evidence="3 10" id="KW-0653">Protein transport</keyword>
<evidence type="ECO:0000256" key="10">
    <source>
        <dbReference type="RuleBase" id="RU367032"/>
    </source>
</evidence>
<keyword evidence="12" id="KW-1133">Transmembrane helix</keyword>
<evidence type="ECO:0000256" key="6">
    <source>
        <dbReference type="ARBA" id="ARBA00023140"/>
    </source>
</evidence>
<dbReference type="FunCoup" id="A0A7F5REM2">
    <property type="interactions" value="646"/>
</dbReference>
<evidence type="ECO:0000256" key="9">
    <source>
        <dbReference type="ARBA" id="ARBA00046271"/>
    </source>
</evidence>
<evidence type="ECO:0000256" key="1">
    <source>
        <dbReference type="ARBA" id="ARBA00005443"/>
    </source>
</evidence>
<evidence type="ECO:0000256" key="12">
    <source>
        <dbReference type="SAM" id="Phobius"/>
    </source>
</evidence>
<feature type="transmembrane region" description="Helical" evidence="12">
    <location>
        <begin position="102"/>
        <end position="120"/>
    </location>
</feature>
<feature type="region of interest" description="Disordered" evidence="11">
    <location>
        <begin position="218"/>
        <end position="267"/>
    </location>
</feature>
<feature type="domain" description="Peroxisome membrane anchor protein Pex14p N-terminal" evidence="13">
    <location>
        <begin position="16"/>
        <end position="57"/>
    </location>
</feature>
<keyword evidence="6 10" id="KW-0576">Peroxisome</keyword>
<dbReference type="Proteomes" id="UP000192223">
    <property type="component" value="Unplaced"/>
</dbReference>
<evidence type="ECO:0000259" key="13">
    <source>
        <dbReference type="Pfam" id="PF04695"/>
    </source>
</evidence>
<dbReference type="Gene3D" id="1.10.10.10">
    <property type="entry name" value="Winged helix-like DNA-binding domain superfamily/Winged helix DNA-binding domain"/>
    <property type="match status" value="1"/>
</dbReference>
<dbReference type="GO" id="GO:0005102">
    <property type="term" value="F:signaling receptor binding"/>
    <property type="evidence" value="ECO:0007669"/>
    <property type="project" value="TreeGrafter"/>
</dbReference>
<evidence type="ECO:0000313" key="15">
    <source>
        <dbReference type="RefSeq" id="XP_025834426.1"/>
    </source>
</evidence>
<dbReference type="PANTHER" id="PTHR23058:SF0">
    <property type="entry name" value="PEROXISOMAL MEMBRANE PROTEIN PEX14"/>
    <property type="match status" value="1"/>
</dbReference>
<evidence type="ECO:0000313" key="14">
    <source>
        <dbReference type="Proteomes" id="UP000192223"/>
    </source>
</evidence>
<comment type="function">
    <text evidence="10">Component of the PEX13-PEX14 docking complex, a translocon channel that specifically mediates the import of peroxisomal cargo proteins bound to PEX5 receptor. The PEX13-PEX14 docking complex forms a large import pore which can be opened to a diameter of about 9 nm. Mechanistically, PEX5 receptor along with cargo proteins associates with the PEX14 subunit of the PEX13-PEX14 docking complex in the cytosol, leading to the insertion of the receptor into the organelle membrane with the concomitant translocation of the cargo into the peroxisome matrix.</text>
</comment>
<comment type="similarity">
    <text evidence="1 10">Belongs to the peroxin-14 family.</text>
</comment>
<keyword evidence="14" id="KW-1185">Reference proteome</keyword>
<feature type="compositionally biased region" description="Basic and acidic residues" evidence="11">
    <location>
        <begin position="245"/>
        <end position="255"/>
    </location>
</feature>
<dbReference type="InterPro" id="IPR006785">
    <property type="entry name" value="Pex14_N"/>
</dbReference>
<proteinExistence type="inferred from homology"/>
<organism evidence="14 15">
    <name type="scientific">Agrilus planipennis</name>
    <name type="common">Emerald ash borer</name>
    <name type="synonym">Agrilus marcopoli</name>
    <dbReference type="NCBI Taxonomy" id="224129"/>
    <lineage>
        <taxon>Eukaryota</taxon>
        <taxon>Metazoa</taxon>
        <taxon>Ecdysozoa</taxon>
        <taxon>Arthropoda</taxon>
        <taxon>Hexapoda</taxon>
        <taxon>Insecta</taxon>
        <taxon>Pterygota</taxon>
        <taxon>Neoptera</taxon>
        <taxon>Endopterygota</taxon>
        <taxon>Coleoptera</taxon>
        <taxon>Polyphaga</taxon>
        <taxon>Elateriformia</taxon>
        <taxon>Buprestoidea</taxon>
        <taxon>Buprestidae</taxon>
        <taxon>Agrilinae</taxon>
        <taxon>Agrilus</taxon>
    </lineage>
</organism>
<keyword evidence="5 10" id="KW-0472">Membrane</keyword>
<name>A0A7F5REM2_AGRPL</name>
<dbReference type="InterPro" id="IPR025655">
    <property type="entry name" value="PEX14"/>
</dbReference>
<dbReference type="AlphaFoldDB" id="A0A7F5REM2"/>
<dbReference type="RefSeq" id="XP_025834426.1">
    <property type="nucleotide sequence ID" value="XM_025978641.1"/>
</dbReference>
<dbReference type="InParanoid" id="A0A7F5REM2"/>
<reference evidence="15" key="1">
    <citation type="submission" date="2025-08" db="UniProtKB">
        <authorList>
            <consortium name="RefSeq"/>
        </authorList>
    </citation>
    <scope>IDENTIFICATION</scope>
    <source>
        <tissue evidence="15">Entire body</tissue>
    </source>
</reference>
<evidence type="ECO:0000256" key="11">
    <source>
        <dbReference type="SAM" id="MobiDB-lite"/>
    </source>
</evidence>
<keyword evidence="12" id="KW-0812">Transmembrane</keyword>
<dbReference type="GO" id="GO:0005778">
    <property type="term" value="C:peroxisomal membrane"/>
    <property type="evidence" value="ECO:0007669"/>
    <property type="project" value="UniProtKB-SubCell"/>
</dbReference>
<gene>
    <name evidence="15" type="primary">LOC108734182</name>
</gene>
<dbReference type="GeneID" id="108734182"/>